<gene>
    <name evidence="2" type="ORF">DHEL01_v204216</name>
</gene>
<dbReference type="AlphaFoldDB" id="A0A2P5I4G0"/>
<dbReference type="PANTHER" id="PTHR30613:SF1">
    <property type="entry name" value="DUF1479 DOMAIN PROTEIN (AFU_ORTHOLOGUE AFUA_5G09280)"/>
    <property type="match status" value="1"/>
</dbReference>
<dbReference type="InterPro" id="IPR027443">
    <property type="entry name" value="IPNS-like_sf"/>
</dbReference>
<evidence type="ECO:0000313" key="3">
    <source>
        <dbReference type="Proteomes" id="UP000094444"/>
    </source>
</evidence>
<protein>
    <recommendedName>
        <fullName evidence="4">DUF1479 domain-containing protein</fullName>
    </recommendedName>
</protein>
<evidence type="ECO:0008006" key="4">
    <source>
        <dbReference type="Google" id="ProtNLM"/>
    </source>
</evidence>
<feature type="region of interest" description="Disordered" evidence="1">
    <location>
        <begin position="438"/>
        <end position="492"/>
    </location>
</feature>
<dbReference type="Pfam" id="PF07350">
    <property type="entry name" value="Gig2-like"/>
    <property type="match status" value="1"/>
</dbReference>
<name>A0A2P5I4G0_DIAHE</name>
<organism evidence="2 3">
    <name type="scientific">Diaporthe helianthi</name>
    <dbReference type="NCBI Taxonomy" id="158607"/>
    <lineage>
        <taxon>Eukaryota</taxon>
        <taxon>Fungi</taxon>
        <taxon>Dikarya</taxon>
        <taxon>Ascomycota</taxon>
        <taxon>Pezizomycotina</taxon>
        <taxon>Sordariomycetes</taxon>
        <taxon>Sordariomycetidae</taxon>
        <taxon>Diaporthales</taxon>
        <taxon>Diaporthaceae</taxon>
        <taxon>Diaporthe</taxon>
    </lineage>
</organism>
<reference evidence="2" key="1">
    <citation type="submission" date="2017-09" db="EMBL/GenBank/DDBJ databases">
        <title>Polyketide synthases of a Diaporthe helianthi virulent isolate.</title>
        <authorList>
            <person name="Baroncelli R."/>
        </authorList>
    </citation>
    <scope>NUCLEOTIDE SEQUENCE [LARGE SCALE GENOMIC DNA]</scope>
    <source>
        <strain evidence="2">7/96</strain>
    </source>
</reference>
<dbReference type="InterPro" id="IPR010856">
    <property type="entry name" value="Gig2-like"/>
</dbReference>
<evidence type="ECO:0000256" key="1">
    <source>
        <dbReference type="SAM" id="MobiDB-lite"/>
    </source>
</evidence>
<feature type="compositionally biased region" description="Low complexity" evidence="1">
    <location>
        <begin position="454"/>
        <end position="492"/>
    </location>
</feature>
<dbReference type="SUPFAM" id="SSF51197">
    <property type="entry name" value="Clavaminate synthase-like"/>
    <property type="match status" value="2"/>
</dbReference>
<dbReference type="PANTHER" id="PTHR30613">
    <property type="entry name" value="UNCHARACTERIZED PROTEIN YBIU-RELATED"/>
    <property type="match status" value="1"/>
</dbReference>
<dbReference type="Proteomes" id="UP000094444">
    <property type="component" value="Unassembled WGS sequence"/>
</dbReference>
<sequence length="608" mass="65889">MSQSMAVKSSTPAHLHTLTNLKEALVPHKRIRVVPMSPLNRIPSLPKRFAQIKADLVSSNETAIADSWSRVLTQLRQEVAAIAEATSPVIPTIDFQDLDTPARRDAFLCDLRVRGSAVIRKVVPEEEAVAMKRDLDTYIADNPHSRSSSSNDSQLYELYWSLAQLKARAHPNMLKTQTFVMNGCWHHSNLAATLSGGDGRDSREGLVDSRRRITTNFPVTYADRVLVVHRRSRAQDTPRIEPCLPVKAHVDGGSVERWEADGYGGRSPKGTYREIFTGHWEDWDPWDSSSRLNATSDLYNGATSCSVFRMFQGVLSLGTGDRHQDLSSSSSPPPMAICALPLKLVTAYWLLRPFFSPSKPWVGKGQRAADFLDPSNWDLTPSQSPILHGAQPCHSQELNALLHPHLLLDRTLVPVPPLRPGDYVLFHPDVAYSMTPSLPVPMSTPAQTPPPTPQHSTGSSPIFSRSPSPSSPSWSSSPATLSSSTNPTSSAEAATAATTTTLLYIPACPLTQTNALFLARQRKAFLLGFPGPDFAVSGGGGAGGGGESFHMGRPGVQEVNEAGGEAALRATGLLAWDEDDATAEGGEAERLVLATANGILFPDSFEVR</sequence>
<dbReference type="OrthoDB" id="8249012at2759"/>
<accession>A0A2P5I4G0</accession>
<keyword evidence="3" id="KW-1185">Reference proteome</keyword>
<evidence type="ECO:0000313" key="2">
    <source>
        <dbReference type="EMBL" id="POS77390.1"/>
    </source>
</evidence>
<dbReference type="Gene3D" id="2.60.120.330">
    <property type="entry name" value="B-lactam Antibiotic, Isopenicillin N Synthase, Chain"/>
    <property type="match status" value="1"/>
</dbReference>
<dbReference type="EMBL" id="MAVT02000274">
    <property type="protein sequence ID" value="POS77390.1"/>
    <property type="molecule type" value="Genomic_DNA"/>
</dbReference>
<proteinExistence type="predicted"/>
<comment type="caution">
    <text evidence="2">The sequence shown here is derived from an EMBL/GenBank/DDBJ whole genome shotgun (WGS) entry which is preliminary data.</text>
</comment>
<dbReference type="STRING" id="158607.A0A2P5I4G0"/>
<dbReference type="InParanoid" id="A0A2P5I4G0"/>